<feature type="compositionally biased region" description="Low complexity" evidence="3">
    <location>
        <begin position="272"/>
        <end position="291"/>
    </location>
</feature>
<keyword evidence="2" id="KW-0378">Hydrolase</keyword>
<evidence type="ECO:0000256" key="2">
    <source>
        <dbReference type="RuleBase" id="RU366025"/>
    </source>
</evidence>
<keyword evidence="2" id="KW-0645">Protease</keyword>
<feature type="compositionally biased region" description="Polar residues" evidence="3">
    <location>
        <begin position="101"/>
        <end position="115"/>
    </location>
</feature>
<dbReference type="InterPro" id="IPR018200">
    <property type="entry name" value="USP_CS"/>
</dbReference>
<dbReference type="PROSITE" id="PS00972">
    <property type="entry name" value="USP_1"/>
    <property type="match status" value="1"/>
</dbReference>
<feature type="compositionally biased region" description="Low complexity" evidence="3">
    <location>
        <begin position="481"/>
        <end position="495"/>
    </location>
</feature>
<organism evidence="5 6">
    <name type="scientific">Pocillopora meandrina</name>
    <dbReference type="NCBI Taxonomy" id="46732"/>
    <lineage>
        <taxon>Eukaryota</taxon>
        <taxon>Metazoa</taxon>
        <taxon>Cnidaria</taxon>
        <taxon>Anthozoa</taxon>
        <taxon>Hexacorallia</taxon>
        <taxon>Scleractinia</taxon>
        <taxon>Astrocoeniina</taxon>
        <taxon>Pocilloporidae</taxon>
        <taxon>Pocillopora</taxon>
    </lineage>
</organism>
<evidence type="ECO:0000256" key="1">
    <source>
        <dbReference type="ARBA" id="ARBA00000707"/>
    </source>
</evidence>
<proteinExistence type="inferred from homology"/>
<feature type="region of interest" description="Disordered" evidence="3">
    <location>
        <begin position="476"/>
        <end position="498"/>
    </location>
</feature>
<dbReference type="EC" id="3.4.19.12" evidence="2"/>
<dbReference type="PROSITE" id="PS00973">
    <property type="entry name" value="USP_2"/>
    <property type="match status" value="1"/>
</dbReference>
<evidence type="ECO:0000259" key="4">
    <source>
        <dbReference type="PROSITE" id="PS50235"/>
    </source>
</evidence>
<dbReference type="GO" id="GO:0004843">
    <property type="term" value="F:cysteine-type deubiquitinase activity"/>
    <property type="evidence" value="ECO:0007669"/>
    <property type="project" value="UniProtKB-UniRule"/>
</dbReference>
<feature type="compositionally biased region" description="Basic and acidic residues" evidence="3">
    <location>
        <begin position="158"/>
        <end position="170"/>
    </location>
</feature>
<dbReference type="SUPFAM" id="SSF54001">
    <property type="entry name" value="Cysteine proteinases"/>
    <property type="match status" value="1"/>
</dbReference>
<dbReference type="GO" id="GO:0016579">
    <property type="term" value="P:protein deubiquitination"/>
    <property type="evidence" value="ECO:0007669"/>
    <property type="project" value="InterPro"/>
</dbReference>
<feature type="compositionally biased region" description="Low complexity" evidence="3">
    <location>
        <begin position="28"/>
        <end position="48"/>
    </location>
</feature>
<feature type="region of interest" description="Disordered" evidence="3">
    <location>
        <begin position="227"/>
        <end position="247"/>
    </location>
</feature>
<evidence type="ECO:0000256" key="3">
    <source>
        <dbReference type="SAM" id="MobiDB-lite"/>
    </source>
</evidence>
<keyword evidence="2" id="KW-0788">Thiol protease</keyword>
<evidence type="ECO:0000313" key="6">
    <source>
        <dbReference type="Proteomes" id="UP001159428"/>
    </source>
</evidence>
<dbReference type="InterPro" id="IPR038765">
    <property type="entry name" value="Papain-like_cys_pep_sf"/>
</dbReference>
<feature type="domain" description="USP" evidence="4">
    <location>
        <begin position="295"/>
        <end position="649"/>
    </location>
</feature>
<sequence>MSLTMQQTRRETSGHLPHNSGAVKTSRSVAASSVGTGTSGSFSSTFGARGTRNASSSTRRTLPHGPGPLPDKPSMDKAGVRYVAQSNSSRNHAGTARASYLSDTYSRKSSTLESPKTQRKVSGDSGYGSSNGKERIGSYRYGELSNGRRSKSLSSLGPKEDLYTQKRDRELDKYQTRHMYTQRNTNSKPGLNGSSISYSSGIYGSTTHADYRDPRNEIISTRNSYGTKYGQSYSSEKSVSSRSSYSIGHVDTARKSAITALPGSEMKCARQSSFSSSNSSPSNSPTGRGSSDGLVGLRNLGNTCFMNSILQCLSHTQPLTEQLSKGSHLKTINGNSSMKGKLIHAFADLIKSMWKHGYTDAVSPHSFKTQIQRFAPRFMGYNQQDAQEFLRFLLEGLHDDLNRVKSKPKYTPCEFDDSLSHRQNAEKSWKSYLSRDDSWMTDLFVGQLKSMLKCCHCDYTSVTFDPFWDLSLPIPRKSRHSSSSSSSSWSGRRSSGANDSEITIRDCILTFTREEVLDGDERPTCDKCKAKRKSTKKFSIQRFPPILVLHLKRFSGFSFRSKLQTNVEFPLSKLDLSEFAADSQEGRSAVYSLYAVSNHSGSTYGGHYMAYCKHPISKQWHCFNDSRVDEISSSRVQGAQAYILFYEKDERKSSL</sequence>
<comment type="similarity">
    <text evidence="2">Belongs to the peptidase C19 family.</text>
</comment>
<feature type="region of interest" description="Disordered" evidence="3">
    <location>
        <begin position="269"/>
        <end position="293"/>
    </location>
</feature>
<comment type="caution">
    <text evidence="5">The sequence shown here is derived from an EMBL/GenBank/DDBJ whole genome shotgun (WGS) entry which is preliminary data.</text>
</comment>
<keyword evidence="6" id="KW-1185">Reference proteome</keyword>
<dbReference type="PROSITE" id="PS50235">
    <property type="entry name" value="USP_3"/>
    <property type="match status" value="1"/>
</dbReference>
<dbReference type="CDD" id="cd02674">
    <property type="entry name" value="Peptidase_C19R"/>
    <property type="match status" value="1"/>
</dbReference>
<dbReference type="InterPro" id="IPR028889">
    <property type="entry name" value="USP"/>
</dbReference>
<dbReference type="GO" id="GO:0006508">
    <property type="term" value="P:proteolysis"/>
    <property type="evidence" value="ECO:0007669"/>
    <property type="project" value="UniProtKB-KW"/>
</dbReference>
<accession>A0AAU9XEG7</accession>
<feature type="compositionally biased region" description="Low complexity" evidence="3">
    <location>
        <begin position="232"/>
        <end position="246"/>
    </location>
</feature>
<protein>
    <recommendedName>
        <fullName evidence="2">Ubiquitin carboxyl-terminal hydrolase</fullName>
        <ecNumber evidence="2">3.4.19.12</ecNumber>
    </recommendedName>
</protein>
<dbReference type="AlphaFoldDB" id="A0AAU9XEG7"/>
<gene>
    <name evidence="5" type="ORF">PMEA_00022813</name>
</gene>
<comment type="catalytic activity">
    <reaction evidence="1 2">
        <text>Thiol-dependent hydrolysis of ester, thioester, amide, peptide and isopeptide bonds formed by the C-terminal Gly of ubiquitin (a 76-residue protein attached to proteins as an intracellular targeting signal).</text>
        <dbReference type="EC" id="3.4.19.12"/>
    </reaction>
</comment>
<dbReference type="Proteomes" id="UP001159428">
    <property type="component" value="Unassembled WGS sequence"/>
</dbReference>
<dbReference type="Gene3D" id="3.90.70.10">
    <property type="entry name" value="Cysteine proteinases"/>
    <property type="match status" value="1"/>
</dbReference>
<dbReference type="InterPro" id="IPR001394">
    <property type="entry name" value="Peptidase_C19_UCH"/>
</dbReference>
<dbReference type="Pfam" id="PF00443">
    <property type="entry name" value="UCH"/>
    <property type="match status" value="1"/>
</dbReference>
<dbReference type="FunFam" id="3.90.70.10:FF:000083">
    <property type="entry name" value="Uncharacterized protein, isoform B"/>
    <property type="match status" value="1"/>
</dbReference>
<reference evidence="5 6" key="1">
    <citation type="submission" date="2022-05" db="EMBL/GenBank/DDBJ databases">
        <authorList>
            <consortium name="Genoscope - CEA"/>
            <person name="William W."/>
        </authorList>
    </citation>
    <scope>NUCLEOTIDE SEQUENCE [LARGE SCALE GENOMIC DNA]</scope>
</reference>
<dbReference type="PANTHER" id="PTHR21646">
    <property type="entry name" value="UBIQUITIN CARBOXYL-TERMINAL HYDROLASE"/>
    <property type="match status" value="1"/>
</dbReference>
<feature type="region of interest" description="Disordered" evidence="3">
    <location>
        <begin position="1"/>
        <end position="170"/>
    </location>
</feature>
<keyword evidence="2" id="KW-0833">Ubl conjugation pathway</keyword>
<dbReference type="EMBL" id="CALNXJ010000041">
    <property type="protein sequence ID" value="CAH3146078.1"/>
    <property type="molecule type" value="Genomic_DNA"/>
</dbReference>
<evidence type="ECO:0000313" key="5">
    <source>
        <dbReference type="EMBL" id="CAH3146078.1"/>
    </source>
</evidence>
<dbReference type="PANTHER" id="PTHR21646:SF23">
    <property type="entry name" value="UBIQUITIN CARBOXYL-TERMINAL HYDROLASE USP2"/>
    <property type="match status" value="1"/>
</dbReference>
<name>A0AAU9XEG7_9CNID</name>
<dbReference type="InterPro" id="IPR050185">
    <property type="entry name" value="Ub_carboxyl-term_hydrolase"/>
</dbReference>